<keyword evidence="2" id="KW-1185">Reference proteome</keyword>
<name>A0A2S5TKH2_9GAMM</name>
<evidence type="ECO:0000313" key="2">
    <source>
        <dbReference type="Proteomes" id="UP000238220"/>
    </source>
</evidence>
<dbReference type="AlphaFoldDB" id="A0A2S5TKH2"/>
<dbReference type="Proteomes" id="UP000238220">
    <property type="component" value="Unassembled WGS sequence"/>
</dbReference>
<evidence type="ECO:0000313" key="1">
    <source>
        <dbReference type="EMBL" id="PPE75461.1"/>
    </source>
</evidence>
<gene>
    <name evidence="1" type="ORF">C3942_00770</name>
</gene>
<accession>A0A2S5TKH2</accession>
<comment type="caution">
    <text evidence="1">The sequence shown here is derived from an EMBL/GenBank/DDBJ whole genome shotgun (WGS) entry which is preliminary data.</text>
</comment>
<organism evidence="1 2">
    <name type="scientific">Solimonas fluminis</name>
    <dbReference type="NCBI Taxonomy" id="2086571"/>
    <lineage>
        <taxon>Bacteria</taxon>
        <taxon>Pseudomonadati</taxon>
        <taxon>Pseudomonadota</taxon>
        <taxon>Gammaproteobacteria</taxon>
        <taxon>Nevskiales</taxon>
        <taxon>Nevskiaceae</taxon>
        <taxon>Solimonas</taxon>
    </lineage>
</organism>
<proteinExistence type="predicted"/>
<dbReference type="EMBL" id="PSNW01000001">
    <property type="protein sequence ID" value="PPE75461.1"/>
    <property type="molecule type" value="Genomic_DNA"/>
</dbReference>
<protein>
    <submittedName>
        <fullName evidence="1">Uncharacterized protein</fullName>
    </submittedName>
</protein>
<reference evidence="1 2" key="1">
    <citation type="submission" date="2018-02" db="EMBL/GenBank/DDBJ databases">
        <title>Genome sequencing of Solimonas sp. HR-BB.</title>
        <authorList>
            <person name="Lee Y."/>
            <person name="Jeon C.O."/>
        </authorList>
    </citation>
    <scope>NUCLEOTIDE SEQUENCE [LARGE SCALE GENOMIC DNA]</scope>
    <source>
        <strain evidence="1 2">HR-BB</strain>
    </source>
</reference>
<dbReference type="RefSeq" id="WP_104228427.1">
    <property type="nucleotide sequence ID" value="NZ_PSNW01000001.1"/>
</dbReference>
<sequence>MKRYRHVGLRKPPHYFPCDPAYYLDGFPGQALMTSGFAWRCPACRDTPADSAQCQICNRTGQVALDDRRVHRAQVSG</sequence>